<comment type="caution">
    <text evidence="1">The sequence shown here is derived from an EMBL/GenBank/DDBJ whole genome shotgun (WGS) entry which is preliminary data.</text>
</comment>
<dbReference type="Gene3D" id="3.40.50.300">
    <property type="entry name" value="P-loop containing nucleotide triphosphate hydrolases"/>
    <property type="match status" value="1"/>
</dbReference>
<accession>A0A2W4YXR2</accession>
<reference evidence="1 2" key="1">
    <citation type="submission" date="2017-08" db="EMBL/GenBank/DDBJ databases">
        <title>Infants hospitalized years apart are colonized by the same room-sourced microbial strains.</title>
        <authorList>
            <person name="Brooks B."/>
            <person name="Olm M.R."/>
            <person name="Firek B.A."/>
            <person name="Baker R."/>
            <person name="Thomas B.C."/>
            <person name="Morowitz M.J."/>
            <person name="Banfield J.F."/>
        </authorList>
    </citation>
    <scope>NUCLEOTIDE SEQUENCE [LARGE SCALE GENOMIC DNA]</scope>
    <source>
        <strain evidence="1">S2_018_000_R3_119</strain>
    </source>
</reference>
<name>A0A2W4YXR2_9SPHN</name>
<dbReference type="Proteomes" id="UP000249555">
    <property type="component" value="Unassembled WGS sequence"/>
</dbReference>
<dbReference type="InterPro" id="IPR027417">
    <property type="entry name" value="P-loop_NTPase"/>
</dbReference>
<evidence type="ECO:0000313" key="2">
    <source>
        <dbReference type="Proteomes" id="UP000249555"/>
    </source>
</evidence>
<dbReference type="CDD" id="cd00009">
    <property type="entry name" value="AAA"/>
    <property type="match status" value="1"/>
</dbReference>
<sequence>MAKNKTSLTGLEPINRNALVATINLAIRADRPLLILGSPGISKSVTVRAGLEAAGYAMVDTRPGNIPPEDFAGIGWPDHETKRVERYMPDIVAKCWAVHEATGKPVGLFIDEINHAGQQVQGPLYSIVLDRQSAGYPLPPGTRIIAAGNPEGTGSISEEMSRALLDRFWVVEFAGPTPDEYDAYAAAAGIHPIIRAFLQDNPTQLNAFDPDEQVSPTPRSWTDLSSVLKETSDLGEMMQAANGHVGAELGHQFAAYVEMFGQLPRFSDVVADPAAALVPDRFAARYMTGLSLVSGMTQFWQAEDGRYVKSKDKDDVAARKEIHTAVLAYMLRLPTEIQITFLTTLQQTKLDVGENVTGAAYVPTMFSDFALADVKNSAAYKELAATMTELNQRMQKMQAA</sequence>
<organism evidence="1 2">
    <name type="scientific">Sphingomonas taxi</name>
    <dbReference type="NCBI Taxonomy" id="1549858"/>
    <lineage>
        <taxon>Bacteria</taxon>
        <taxon>Pseudomonadati</taxon>
        <taxon>Pseudomonadota</taxon>
        <taxon>Alphaproteobacteria</taxon>
        <taxon>Sphingomonadales</taxon>
        <taxon>Sphingomonadaceae</taxon>
        <taxon>Sphingomonas</taxon>
    </lineage>
</organism>
<protein>
    <recommendedName>
        <fullName evidence="3">ATPase</fullName>
    </recommendedName>
</protein>
<dbReference type="AlphaFoldDB" id="A0A2W4YXR2"/>
<gene>
    <name evidence="1" type="ORF">DI640_13070</name>
</gene>
<proteinExistence type="predicted"/>
<evidence type="ECO:0008006" key="3">
    <source>
        <dbReference type="Google" id="ProtNLM"/>
    </source>
</evidence>
<dbReference type="SUPFAM" id="SSF52540">
    <property type="entry name" value="P-loop containing nucleoside triphosphate hydrolases"/>
    <property type="match status" value="1"/>
</dbReference>
<evidence type="ECO:0000313" key="1">
    <source>
        <dbReference type="EMBL" id="PZO72299.1"/>
    </source>
</evidence>
<dbReference type="EMBL" id="QFMX01000013">
    <property type="protein sequence ID" value="PZO72299.1"/>
    <property type="molecule type" value="Genomic_DNA"/>
</dbReference>